<dbReference type="PANTHER" id="PTHR21240:SF28">
    <property type="entry name" value="ISO-OROTATE DECARBOXYLASE (EUROFUNG)"/>
    <property type="match status" value="1"/>
</dbReference>
<dbReference type="Pfam" id="PF04909">
    <property type="entry name" value="Amidohydro_2"/>
    <property type="match status" value="1"/>
</dbReference>
<keyword evidence="4" id="KW-1185">Reference proteome</keyword>
<dbReference type="InterPro" id="IPR032466">
    <property type="entry name" value="Metal_Hydrolase"/>
</dbReference>
<organism evidence="3 4">
    <name type="scientific">Nocardioides caricicola</name>
    <dbReference type="NCBI Taxonomy" id="634770"/>
    <lineage>
        <taxon>Bacteria</taxon>
        <taxon>Bacillati</taxon>
        <taxon>Actinomycetota</taxon>
        <taxon>Actinomycetes</taxon>
        <taxon>Propionibacteriales</taxon>
        <taxon>Nocardioidaceae</taxon>
        <taxon>Nocardioides</taxon>
    </lineage>
</organism>
<name>A0ABW0N996_9ACTN</name>
<gene>
    <name evidence="3" type="ORF">ACFPKY_20630</name>
</gene>
<evidence type="ECO:0000259" key="2">
    <source>
        <dbReference type="Pfam" id="PF04909"/>
    </source>
</evidence>
<dbReference type="EMBL" id="JBHSMD010000010">
    <property type="protein sequence ID" value="MFC5495527.1"/>
    <property type="molecule type" value="Genomic_DNA"/>
</dbReference>
<feature type="domain" description="Amidohydrolase-related" evidence="2">
    <location>
        <begin position="25"/>
        <end position="290"/>
    </location>
</feature>
<proteinExistence type="predicted"/>
<evidence type="ECO:0000313" key="4">
    <source>
        <dbReference type="Proteomes" id="UP001595956"/>
    </source>
</evidence>
<dbReference type="CDD" id="cd01292">
    <property type="entry name" value="metallo-dependent_hydrolases"/>
    <property type="match status" value="1"/>
</dbReference>
<dbReference type="Gene3D" id="3.20.20.140">
    <property type="entry name" value="Metal-dependent hydrolases"/>
    <property type="match status" value="1"/>
</dbReference>
<dbReference type="InterPro" id="IPR032465">
    <property type="entry name" value="ACMSD"/>
</dbReference>
<comment type="caution">
    <text evidence="3">The sequence shown here is derived from an EMBL/GenBank/DDBJ whole genome shotgun (WGS) entry which is preliminary data.</text>
</comment>
<keyword evidence="1" id="KW-0456">Lyase</keyword>
<evidence type="ECO:0000313" key="3">
    <source>
        <dbReference type="EMBL" id="MFC5495527.1"/>
    </source>
</evidence>
<dbReference type="Proteomes" id="UP001595956">
    <property type="component" value="Unassembled WGS sequence"/>
</dbReference>
<dbReference type="PANTHER" id="PTHR21240">
    <property type="entry name" value="2-AMINO-3-CARBOXYLMUCONATE-6-SEMIALDEHYDE DECARBOXYLASE"/>
    <property type="match status" value="1"/>
</dbReference>
<dbReference type="RefSeq" id="WP_345181514.1">
    <property type="nucleotide sequence ID" value="NZ_BAABFQ010000009.1"/>
</dbReference>
<dbReference type="InterPro" id="IPR006680">
    <property type="entry name" value="Amidohydro-rel"/>
</dbReference>
<evidence type="ECO:0000256" key="1">
    <source>
        <dbReference type="ARBA" id="ARBA00023239"/>
    </source>
</evidence>
<accession>A0ABW0N996</accession>
<reference evidence="4" key="1">
    <citation type="journal article" date="2019" name="Int. J. Syst. Evol. Microbiol.">
        <title>The Global Catalogue of Microorganisms (GCM) 10K type strain sequencing project: providing services to taxonomists for standard genome sequencing and annotation.</title>
        <authorList>
            <consortium name="The Broad Institute Genomics Platform"/>
            <consortium name="The Broad Institute Genome Sequencing Center for Infectious Disease"/>
            <person name="Wu L."/>
            <person name="Ma J."/>
        </authorList>
    </citation>
    <scope>NUCLEOTIDE SEQUENCE [LARGE SCALE GENOMIC DNA]</scope>
    <source>
        <strain evidence="4">KACC 13778</strain>
    </source>
</reference>
<sequence length="293" mass="32567">MTDPHPDVPPVRAFWEGLGLPGLFDVHVHFLPPNIQRAVYAVFDAAGPKIGRDWPIRYRQDHAERVEILRAMGVRRFPTLPYAHKPGVAAYLNDWAAEFARDVPESLWSATFYPEQSAPSYVAAAVEAGVEVFKLHLQVGEFHVDDPLLDGVWGVLEDAGTPVVLHAGSGPVGNEFTGPASTERLLRRHPRLALVLAHMGAPECAEFLALAEQYDEVRLDTTMVFTDFFPAYPPDLVPRLRDVSHKILLGSDFPTIPYPYAHQFEGLARLDLGDDWLRAVCWENGARLFGVAA</sequence>
<dbReference type="SUPFAM" id="SSF51556">
    <property type="entry name" value="Metallo-dependent hydrolases"/>
    <property type="match status" value="1"/>
</dbReference>
<protein>
    <submittedName>
        <fullName evidence="3">Amidohydrolase family protein</fullName>
    </submittedName>
</protein>